<evidence type="ECO:0000256" key="2">
    <source>
        <dbReference type="ARBA" id="ARBA00023125"/>
    </source>
</evidence>
<keyword evidence="3" id="KW-0804">Transcription</keyword>
<keyword evidence="7" id="KW-1185">Reference proteome</keyword>
<dbReference type="Pfam" id="PF00440">
    <property type="entry name" value="TetR_N"/>
    <property type="match status" value="1"/>
</dbReference>
<evidence type="ECO:0000256" key="4">
    <source>
        <dbReference type="PROSITE-ProRule" id="PRU00335"/>
    </source>
</evidence>
<feature type="domain" description="HTH tetR-type" evidence="5">
    <location>
        <begin position="2"/>
        <end position="62"/>
    </location>
</feature>
<dbReference type="GO" id="GO:0000976">
    <property type="term" value="F:transcription cis-regulatory region binding"/>
    <property type="evidence" value="ECO:0007669"/>
    <property type="project" value="TreeGrafter"/>
</dbReference>
<dbReference type="InterPro" id="IPR009057">
    <property type="entry name" value="Homeodomain-like_sf"/>
</dbReference>
<gene>
    <name evidence="6" type="ORF">D4739_09330</name>
</gene>
<dbReference type="PROSITE" id="PS50977">
    <property type="entry name" value="HTH_TETR_2"/>
    <property type="match status" value="1"/>
</dbReference>
<evidence type="ECO:0000259" key="5">
    <source>
        <dbReference type="PROSITE" id="PS50977"/>
    </source>
</evidence>
<dbReference type="SUPFAM" id="SSF46689">
    <property type="entry name" value="Homeodomain-like"/>
    <property type="match status" value="1"/>
</dbReference>
<protein>
    <submittedName>
        <fullName evidence="6">TetR/AcrR family transcriptional regulator</fullName>
    </submittedName>
</protein>
<evidence type="ECO:0000313" key="7">
    <source>
        <dbReference type="Proteomes" id="UP000276542"/>
    </source>
</evidence>
<keyword evidence="2 4" id="KW-0238">DNA-binding</keyword>
<dbReference type="PRINTS" id="PR00455">
    <property type="entry name" value="HTHTETR"/>
</dbReference>
<keyword evidence="1" id="KW-0805">Transcription regulation</keyword>
<evidence type="ECO:0000313" key="6">
    <source>
        <dbReference type="EMBL" id="RJS46394.1"/>
    </source>
</evidence>
<evidence type="ECO:0000256" key="3">
    <source>
        <dbReference type="ARBA" id="ARBA00023163"/>
    </source>
</evidence>
<evidence type="ECO:0000256" key="1">
    <source>
        <dbReference type="ARBA" id="ARBA00023015"/>
    </source>
</evidence>
<dbReference type="PANTHER" id="PTHR30055:SF234">
    <property type="entry name" value="HTH-TYPE TRANSCRIPTIONAL REGULATOR BETI"/>
    <property type="match status" value="1"/>
</dbReference>
<reference evidence="7" key="1">
    <citation type="submission" date="2018-09" db="EMBL/GenBank/DDBJ databases">
        <authorList>
            <person name="Zhu H."/>
        </authorList>
    </citation>
    <scope>NUCLEOTIDE SEQUENCE [LARGE SCALE GENOMIC DNA]</scope>
    <source>
        <strain evidence="7">K1W22B-1</strain>
    </source>
</reference>
<dbReference type="Gene3D" id="1.10.357.10">
    <property type="entry name" value="Tetracycline Repressor, domain 2"/>
    <property type="match status" value="1"/>
</dbReference>
<dbReference type="AlphaFoldDB" id="A0A3A5HEC5"/>
<feature type="DNA-binding region" description="H-T-H motif" evidence="4">
    <location>
        <begin position="25"/>
        <end position="44"/>
    </location>
</feature>
<proteinExistence type="predicted"/>
<dbReference type="PANTHER" id="PTHR30055">
    <property type="entry name" value="HTH-TYPE TRANSCRIPTIONAL REGULATOR RUTR"/>
    <property type="match status" value="1"/>
</dbReference>
<name>A0A3A5HEC5_9ACTN</name>
<sequence length="192" mass="20607">MPERREQLMDAALAIVVRDGYDHLSVDAIAREAGVTRPVVYGAFDGLDALLSALLDREEARMLGDLMNSLPDLGSATSLEAYVTEAVNRLVAMFAANPDQWRPMLLTQAGAPAAVIHRIEADRSKVRDTIAGLISGYALMTGARSVDAPLVAHAAVALLEHFGRLMLTDPDQFTPERITAAVVQTIGLVLTT</sequence>
<dbReference type="GO" id="GO:0003700">
    <property type="term" value="F:DNA-binding transcription factor activity"/>
    <property type="evidence" value="ECO:0007669"/>
    <property type="project" value="TreeGrafter"/>
</dbReference>
<organism evidence="6 7">
    <name type="scientific">Nocardioides cavernaquae</name>
    <dbReference type="NCBI Taxonomy" id="2321396"/>
    <lineage>
        <taxon>Bacteria</taxon>
        <taxon>Bacillati</taxon>
        <taxon>Actinomycetota</taxon>
        <taxon>Actinomycetes</taxon>
        <taxon>Propionibacteriales</taxon>
        <taxon>Nocardioidaceae</taxon>
        <taxon>Nocardioides</taxon>
    </lineage>
</organism>
<dbReference type="EMBL" id="QYRP01000002">
    <property type="protein sequence ID" value="RJS46394.1"/>
    <property type="molecule type" value="Genomic_DNA"/>
</dbReference>
<accession>A0A3A5HEC5</accession>
<comment type="caution">
    <text evidence="6">The sequence shown here is derived from an EMBL/GenBank/DDBJ whole genome shotgun (WGS) entry which is preliminary data.</text>
</comment>
<dbReference type="Proteomes" id="UP000276542">
    <property type="component" value="Unassembled WGS sequence"/>
</dbReference>
<dbReference type="InterPro" id="IPR050109">
    <property type="entry name" value="HTH-type_TetR-like_transc_reg"/>
</dbReference>
<dbReference type="InterPro" id="IPR001647">
    <property type="entry name" value="HTH_TetR"/>
</dbReference>